<name>A0A427AZ49_ENSVE</name>
<dbReference type="Proteomes" id="UP000287651">
    <property type="component" value="Unassembled WGS sequence"/>
</dbReference>
<gene>
    <name evidence="2" type="ORF">B296_00012833</name>
</gene>
<evidence type="ECO:0000256" key="1">
    <source>
        <dbReference type="SAM" id="MobiDB-lite"/>
    </source>
</evidence>
<protein>
    <submittedName>
        <fullName evidence="2">Uncharacterized protein</fullName>
    </submittedName>
</protein>
<proteinExistence type="predicted"/>
<evidence type="ECO:0000313" key="3">
    <source>
        <dbReference type="Proteomes" id="UP000287651"/>
    </source>
</evidence>
<accession>A0A427AZ49</accession>
<dbReference type="EMBL" id="AMZH03000905">
    <property type="protein sequence ID" value="RRT81455.1"/>
    <property type="molecule type" value="Genomic_DNA"/>
</dbReference>
<comment type="caution">
    <text evidence="2">The sequence shown here is derived from an EMBL/GenBank/DDBJ whole genome shotgun (WGS) entry which is preliminary data.</text>
</comment>
<feature type="non-terminal residue" evidence="2">
    <location>
        <position position="93"/>
    </location>
</feature>
<dbReference type="AlphaFoldDB" id="A0A427AZ49"/>
<feature type="region of interest" description="Disordered" evidence="1">
    <location>
        <begin position="45"/>
        <end position="73"/>
    </location>
</feature>
<reference evidence="2 3" key="1">
    <citation type="journal article" date="2014" name="Agronomy (Basel)">
        <title>A Draft Genome Sequence for Ensete ventricosum, the Drought-Tolerant Tree Against Hunger.</title>
        <authorList>
            <person name="Harrison J."/>
            <person name="Moore K.A."/>
            <person name="Paszkiewicz K."/>
            <person name="Jones T."/>
            <person name="Grant M."/>
            <person name="Ambacheew D."/>
            <person name="Muzemil S."/>
            <person name="Studholme D.J."/>
        </authorList>
    </citation>
    <scope>NUCLEOTIDE SEQUENCE [LARGE SCALE GENOMIC DNA]</scope>
</reference>
<organism evidence="2 3">
    <name type="scientific">Ensete ventricosum</name>
    <name type="common">Abyssinian banana</name>
    <name type="synonym">Musa ensete</name>
    <dbReference type="NCBI Taxonomy" id="4639"/>
    <lineage>
        <taxon>Eukaryota</taxon>
        <taxon>Viridiplantae</taxon>
        <taxon>Streptophyta</taxon>
        <taxon>Embryophyta</taxon>
        <taxon>Tracheophyta</taxon>
        <taxon>Spermatophyta</taxon>
        <taxon>Magnoliopsida</taxon>
        <taxon>Liliopsida</taxon>
        <taxon>Zingiberales</taxon>
        <taxon>Musaceae</taxon>
        <taxon>Ensete</taxon>
    </lineage>
</organism>
<evidence type="ECO:0000313" key="2">
    <source>
        <dbReference type="EMBL" id="RRT81455.1"/>
    </source>
</evidence>
<sequence length="93" mass="10170">MIVFVLIAMPPSSTRSMLDLIVNRPASLYIFIGVDANGDGRRSIYDEDGDHLVDNPLGRSQPRPEARNDASEDSVLLIEVGGVTARSGSYHRE</sequence>